<dbReference type="InterPro" id="IPR014756">
    <property type="entry name" value="Ig_E-set"/>
</dbReference>
<keyword evidence="3" id="KW-1185">Reference proteome</keyword>
<sequence length="109" mass="12353">MKTRISIPATAKKGDILNIKTLASHPMHSGFRRDAIGALVPRDIINIFRCEYQGQLVFEAEFGPGTAANPFLSFHLRADERGNVAFIWIDQQGERTEELRFLDIVDDEH</sequence>
<evidence type="ECO:0000313" key="2">
    <source>
        <dbReference type="EMBL" id="EAW32113.1"/>
    </source>
</evidence>
<name>A0Y7K9_9GAMM</name>
<evidence type="ECO:0000313" key="3">
    <source>
        <dbReference type="Proteomes" id="UP000004931"/>
    </source>
</evidence>
<accession>A0Y7K9</accession>
<dbReference type="EMBL" id="AAVT01000001">
    <property type="protein sequence ID" value="EAW32113.1"/>
    <property type="molecule type" value="Genomic_DNA"/>
</dbReference>
<dbReference type="InterPro" id="IPR030995">
    <property type="entry name" value="SoxZ"/>
</dbReference>
<dbReference type="SUPFAM" id="SSF81296">
    <property type="entry name" value="E set domains"/>
    <property type="match status" value="1"/>
</dbReference>
<dbReference type="InterPro" id="IPR013783">
    <property type="entry name" value="Ig-like_fold"/>
</dbReference>
<organism evidence="2 3">
    <name type="scientific">marine gamma proteobacterium HTCC2143</name>
    <dbReference type="NCBI Taxonomy" id="247633"/>
    <lineage>
        <taxon>Bacteria</taxon>
        <taxon>Pseudomonadati</taxon>
        <taxon>Pseudomonadota</taxon>
        <taxon>Gammaproteobacteria</taxon>
        <taxon>Cellvibrionales</taxon>
        <taxon>Spongiibacteraceae</taxon>
        <taxon>BD1-7 clade</taxon>
    </lineage>
</organism>
<dbReference type="eggNOG" id="COG5501">
    <property type="taxonomic scope" value="Bacteria"/>
</dbReference>
<dbReference type="Pfam" id="PF08770">
    <property type="entry name" value="SoxZ"/>
    <property type="match status" value="1"/>
</dbReference>
<comment type="caution">
    <text evidence="2">The sequence shown here is derived from an EMBL/GenBank/DDBJ whole genome shotgun (WGS) entry which is preliminary data.</text>
</comment>
<gene>
    <name evidence="2" type="ORF">GP2143_12696</name>
</gene>
<dbReference type="Proteomes" id="UP000004931">
    <property type="component" value="Unassembled WGS sequence"/>
</dbReference>
<protein>
    <submittedName>
        <fullName evidence="2">Putative sulfur oxidation protein soxZ</fullName>
    </submittedName>
</protein>
<dbReference type="STRING" id="247633.GP2143_12696"/>
<proteinExistence type="predicted"/>
<reference evidence="2 3" key="1">
    <citation type="journal article" date="2010" name="J. Bacteriol.">
        <title>Genome sequence of the oligotrophic marine Gammaproteobacterium HTCC2143, isolated from the Oregon Coast.</title>
        <authorList>
            <person name="Oh H.M."/>
            <person name="Kang I."/>
            <person name="Ferriera S."/>
            <person name="Giovannoni S.J."/>
            <person name="Cho J.C."/>
        </authorList>
    </citation>
    <scope>NUCLEOTIDE SEQUENCE [LARGE SCALE GENOMIC DNA]</scope>
    <source>
        <strain evidence="2 3">HTCC2143</strain>
    </source>
</reference>
<dbReference type="Gene3D" id="2.60.40.10">
    <property type="entry name" value="Immunoglobulins"/>
    <property type="match status" value="1"/>
</dbReference>
<dbReference type="InterPro" id="IPR014880">
    <property type="entry name" value="SoxZ_dom"/>
</dbReference>
<dbReference type="NCBIfam" id="TIGR04490">
    <property type="entry name" value="SoxZ_true"/>
    <property type="match status" value="1"/>
</dbReference>
<feature type="domain" description="Sulphur oxidation protein SoxZ" evidence="1">
    <location>
        <begin position="8"/>
        <end position="97"/>
    </location>
</feature>
<evidence type="ECO:0000259" key="1">
    <source>
        <dbReference type="Pfam" id="PF08770"/>
    </source>
</evidence>
<dbReference type="AlphaFoldDB" id="A0Y7K9"/>
<dbReference type="OrthoDB" id="9795530at2"/>